<dbReference type="PANTHER" id="PTHR46481">
    <property type="entry name" value="ZINC FINGER BED DOMAIN-CONTAINING PROTEIN 4"/>
    <property type="match status" value="1"/>
</dbReference>
<dbReference type="GO" id="GO:0008270">
    <property type="term" value="F:zinc ion binding"/>
    <property type="evidence" value="ECO:0007669"/>
    <property type="project" value="UniProtKB-KW"/>
</dbReference>
<evidence type="ECO:0000313" key="11">
    <source>
        <dbReference type="Proteomes" id="UP000814243"/>
    </source>
</evidence>
<keyword evidence="5" id="KW-0805">Transcription regulation</keyword>
<keyword evidence="2" id="KW-0479">Metal-binding</keyword>
<evidence type="ECO:0000256" key="2">
    <source>
        <dbReference type="ARBA" id="ARBA00022723"/>
    </source>
</evidence>
<dbReference type="InterPro" id="IPR003656">
    <property type="entry name" value="Znf_BED"/>
</dbReference>
<name>A0A922M4K0_SPOEX</name>
<dbReference type="PROSITE" id="PS50808">
    <property type="entry name" value="ZF_BED"/>
    <property type="match status" value="1"/>
</dbReference>
<feature type="domain" description="BED-type" evidence="9">
    <location>
        <begin position="5"/>
        <end position="57"/>
    </location>
</feature>
<comment type="caution">
    <text evidence="10">The sequence shown here is derived from an EMBL/GenBank/DDBJ whole genome shotgun (WGS) entry which is preliminary data.</text>
</comment>
<dbReference type="GO" id="GO:0005634">
    <property type="term" value="C:nucleus"/>
    <property type="evidence" value="ECO:0007669"/>
    <property type="project" value="UniProtKB-SubCell"/>
</dbReference>
<dbReference type="InterPro" id="IPR036236">
    <property type="entry name" value="Znf_C2H2_sf"/>
</dbReference>
<proteinExistence type="predicted"/>
<dbReference type="SUPFAM" id="SSF140996">
    <property type="entry name" value="Hermes dimerisation domain"/>
    <property type="match status" value="1"/>
</dbReference>
<dbReference type="InterPro" id="IPR012337">
    <property type="entry name" value="RNaseH-like_sf"/>
</dbReference>
<evidence type="ECO:0000256" key="7">
    <source>
        <dbReference type="ARBA" id="ARBA00023242"/>
    </source>
</evidence>
<dbReference type="GO" id="GO:0003677">
    <property type="term" value="F:DNA binding"/>
    <property type="evidence" value="ECO:0007669"/>
    <property type="project" value="InterPro"/>
</dbReference>
<dbReference type="Pfam" id="PF02892">
    <property type="entry name" value="zf-BED"/>
    <property type="match status" value="1"/>
</dbReference>
<evidence type="ECO:0000259" key="9">
    <source>
        <dbReference type="PROSITE" id="PS50808"/>
    </source>
</evidence>
<dbReference type="InterPro" id="IPR052035">
    <property type="entry name" value="ZnF_BED_domain_contain"/>
</dbReference>
<reference evidence="10" key="1">
    <citation type="journal article" date="2021" name="G3 (Bethesda)">
        <title>Genome and transcriptome analysis of the beet armyworm Spodoptera exigua reveals targets for pest control. .</title>
        <authorList>
            <person name="Simon S."/>
            <person name="Breeschoten T."/>
            <person name="Jansen H.J."/>
            <person name="Dirks R.P."/>
            <person name="Schranz M.E."/>
            <person name="Ros V.I.D."/>
        </authorList>
    </citation>
    <scope>NUCLEOTIDE SEQUENCE</scope>
    <source>
        <strain evidence="10">TB_SE_WUR_2020</strain>
    </source>
</reference>
<dbReference type="GO" id="GO:0009791">
    <property type="term" value="P:post-embryonic development"/>
    <property type="evidence" value="ECO:0007669"/>
    <property type="project" value="UniProtKB-ARBA"/>
</dbReference>
<dbReference type="PANTHER" id="PTHR46481:SF10">
    <property type="entry name" value="ZINC FINGER BED DOMAIN-CONTAINING PROTEIN 39"/>
    <property type="match status" value="1"/>
</dbReference>
<dbReference type="SUPFAM" id="SSF57667">
    <property type="entry name" value="beta-beta-alpha zinc fingers"/>
    <property type="match status" value="1"/>
</dbReference>
<dbReference type="EMBL" id="JACEFF010000826">
    <property type="protein sequence ID" value="KAH9630326.1"/>
    <property type="molecule type" value="Genomic_DNA"/>
</dbReference>
<keyword evidence="7" id="KW-0539">Nucleus</keyword>
<keyword evidence="6" id="KW-0804">Transcription</keyword>
<evidence type="ECO:0000256" key="6">
    <source>
        <dbReference type="ARBA" id="ARBA00023163"/>
    </source>
</evidence>
<keyword evidence="3 8" id="KW-0863">Zinc-finger</keyword>
<dbReference type="SUPFAM" id="SSF53098">
    <property type="entry name" value="Ribonuclease H-like"/>
    <property type="match status" value="1"/>
</dbReference>
<gene>
    <name evidence="10" type="ORF">HF086_004459</name>
</gene>
<sequence length="420" mass="47752">MASKRKYSPLWNHFDEVVPSKKAKCGYCSRILSVSSSSIGSLSRHMKAVHPTIQINSSRQTATVATTARVSDSDMDNVQVPSCSTQADTATTELLVTHRQETGQQVPTMADYVQTKKCLPRIRIQQLDEQLVRMIAKGYHALRMVDEVEFRKFVEMLNPGYTLPTRKTLSQSILPRVYNKVLEKVKEQIKKAAAICITTDAWTSSVQDGYVAITAHFIDIESHKLCTVMIGCVEFNERHTSLNLKNFLEAKFSEWNINQYVNVIVSDNAANILSAVRLGGWRSLSCYAHTINLVVQSSMDAISDTMRRVKDIIEYFHRSAPAKKKFAEIQEQMHIAPLKLKQDVVTRWNSTYDSLQRVLKVKEALIATLAIMRPDISLSQEDWQTIEKATELLKPFTRSLLRSVVKRMFPHQNILCFPKL</sequence>
<comment type="subcellular location">
    <subcellularLocation>
        <location evidence="1">Nucleus</location>
    </subcellularLocation>
</comment>
<protein>
    <recommendedName>
        <fullName evidence="9">BED-type domain-containing protein</fullName>
    </recommendedName>
</protein>
<dbReference type="Proteomes" id="UP000814243">
    <property type="component" value="Unassembled WGS sequence"/>
</dbReference>
<dbReference type="SMART" id="SM00614">
    <property type="entry name" value="ZnF_BED"/>
    <property type="match status" value="1"/>
</dbReference>
<organism evidence="10 11">
    <name type="scientific">Spodoptera exigua</name>
    <name type="common">Beet armyworm</name>
    <name type="synonym">Noctua fulgens</name>
    <dbReference type="NCBI Taxonomy" id="7107"/>
    <lineage>
        <taxon>Eukaryota</taxon>
        <taxon>Metazoa</taxon>
        <taxon>Ecdysozoa</taxon>
        <taxon>Arthropoda</taxon>
        <taxon>Hexapoda</taxon>
        <taxon>Insecta</taxon>
        <taxon>Pterygota</taxon>
        <taxon>Neoptera</taxon>
        <taxon>Endopterygota</taxon>
        <taxon>Lepidoptera</taxon>
        <taxon>Glossata</taxon>
        <taxon>Ditrysia</taxon>
        <taxon>Noctuoidea</taxon>
        <taxon>Noctuidae</taxon>
        <taxon>Amphipyrinae</taxon>
        <taxon>Spodoptera</taxon>
    </lineage>
</organism>
<accession>A0A922M4K0</accession>
<evidence type="ECO:0000256" key="4">
    <source>
        <dbReference type="ARBA" id="ARBA00022833"/>
    </source>
</evidence>
<evidence type="ECO:0000313" key="10">
    <source>
        <dbReference type="EMBL" id="KAH9630326.1"/>
    </source>
</evidence>
<keyword evidence="4" id="KW-0862">Zinc</keyword>
<evidence type="ECO:0000256" key="3">
    <source>
        <dbReference type="ARBA" id="ARBA00022771"/>
    </source>
</evidence>
<dbReference type="AlphaFoldDB" id="A0A922M4K0"/>
<evidence type="ECO:0000256" key="5">
    <source>
        <dbReference type="ARBA" id="ARBA00023015"/>
    </source>
</evidence>
<evidence type="ECO:0000256" key="8">
    <source>
        <dbReference type="PROSITE-ProRule" id="PRU00027"/>
    </source>
</evidence>
<evidence type="ECO:0000256" key="1">
    <source>
        <dbReference type="ARBA" id="ARBA00004123"/>
    </source>
</evidence>